<gene>
    <name evidence="1" type="ORF">FHT02_000509</name>
</gene>
<sequence length="75" mass="7906">MTEGMATKPENPTAYPSGDFTGCEPGYGMTLRDWFAGQALGGMCATLDGVGDPNWELLASDSYKAADALLVERGK</sequence>
<organism evidence="1 2">
    <name type="scientific">Sphingomonas xinjiangensis</name>
    <dbReference type="NCBI Taxonomy" id="643568"/>
    <lineage>
        <taxon>Bacteria</taxon>
        <taxon>Pseudomonadati</taxon>
        <taxon>Pseudomonadota</taxon>
        <taxon>Alphaproteobacteria</taxon>
        <taxon>Sphingomonadales</taxon>
        <taxon>Sphingomonadaceae</taxon>
        <taxon>Sphingomonas</taxon>
    </lineage>
</organism>
<protein>
    <submittedName>
        <fullName evidence="1">Uncharacterized protein</fullName>
    </submittedName>
</protein>
<dbReference type="Proteomes" id="UP000527143">
    <property type="component" value="Unassembled WGS sequence"/>
</dbReference>
<evidence type="ECO:0000313" key="1">
    <source>
        <dbReference type="EMBL" id="MBB5709303.1"/>
    </source>
</evidence>
<proteinExistence type="predicted"/>
<comment type="caution">
    <text evidence="1">The sequence shown here is derived from an EMBL/GenBank/DDBJ whole genome shotgun (WGS) entry which is preliminary data.</text>
</comment>
<name>A0A840YPE2_9SPHN</name>
<dbReference type="EMBL" id="JACIJF010000001">
    <property type="protein sequence ID" value="MBB5709303.1"/>
    <property type="molecule type" value="Genomic_DNA"/>
</dbReference>
<keyword evidence="2" id="KW-1185">Reference proteome</keyword>
<evidence type="ECO:0000313" key="2">
    <source>
        <dbReference type="Proteomes" id="UP000527143"/>
    </source>
</evidence>
<reference evidence="1 2" key="1">
    <citation type="submission" date="2020-08" db="EMBL/GenBank/DDBJ databases">
        <title>Genomic Encyclopedia of Type Strains, Phase IV (KMG-IV): sequencing the most valuable type-strain genomes for metagenomic binning, comparative biology and taxonomic classification.</title>
        <authorList>
            <person name="Goeker M."/>
        </authorList>
    </citation>
    <scope>NUCLEOTIDE SEQUENCE [LARGE SCALE GENOMIC DNA]</scope>
    <source>
        <strain evidence="1 2">DSM 26736</strain>
    </source>
</reference>
<accession>A0A840YPE2</accession>
<dbReference type="RefSeq" id="WP_184083888.1">
    <property type="nucleotide sequence ID" value="NZ_JACIJF010000001.1"/>
</dbReference>
<dbReference type="AlphaFoldDB" id="A0A840YPE2"/>